<accession>A0A1I8BJU7</accession>
<dbReference type="Proteomes" id="UP000095281">
    <property type="component" value="Unplaced"/>
</dbReference>
<reference evidence="2" key="1">
    <citation type="submission" date="2016-11" db="UniProtKB">
        <authorList>
            <consortium name="WormBaseParasite"/>
        </authorList>
    </citation>
    <scope>IDENTIFICATION</scope>
</reference>
<protein>
    <submittedName>
        <fullName evidence="2">Uncharacterized protein</fullName>
    </submittedName>
</protein>
<sequence>ALRMALFPEQKFIYEL</sequence>
<dbReference type="WBParaSite" id="MhA1_Contig2775.frz3.gene2">
    <property type="protein sequence ID" value="MhA1_Contig2775.frz3.gene2"/>
    <property type="gene ID" value="MhA1_Contig2775.frz3.gene2"/>
</dbReference>
<evidence type="ECO:0000313" key="1">
    <source>
        <dbReference type="Proteomes" id="UP000095281"/>
    </source>
</evidence>
<organism evidence="1 2">
    <name type="scientific">Meloidogyne hapla</name>
    <name type="common">Root-knot nematode worm</name>
    <dbReference type="NCBI Taxonomy" id="6305"/>
    <lineage>
        <taxon>Eukaryota</taxon>
        <taxon>Metazoa</taxon>
        <taxon>Ecdysozoa</taxon>
        <taxon>Nematoda</taxon>
        <taxon>Chromadorea</taxon>
        <taxon>Rhabditida</taxon>
        <taxon>Tylenchina</taxon>
        <taxon>Tylenchomorpha</taxon>
        <taxon>Tylenchoidea</taxon>
        <taxon>Meloidogynidae</taxon>
        <taxon>Meloidogyninae</taxon>
        <taxon>Meloidogyne</taxon>
    </lineage>
</organism>
<keyword evidence="1" id="KW-1185">Reference proteome</keyword>
<name>A0A1I8BJU7_MELHA</name>
<dbReference type="AlphaFoldDB" id="A0A1I8BJU7"/>
<evidence type="ECO:0000313" key="2">
    <source>
        <dbReference type="WBParaSite" id="MhA1_Contig2775.frz3.gene2"/>
    </source>
</evidence>
<proteinExistence type="predicted"/>